<dbReference type="CDD" id="cd06267">
    <property type="entry name" value="PBP1_LacI_sugar_binding-like"/>
    <property type="match status" value="1"/>
</dbReference>
<dbReference type="SMART" id="SM00354">
    <property type="entry name" value="HTH_LACI"/>
    <property type="match status" value="1"/>
</dbReference>
<dbReference type="GO" id="GO:0000976">
    <property type="term" value="F:transcription cis-regulatory region binding"/>
    <property type="evidence" value="ECO:0007669"/>
    <property type="project" value="TreeGrafter"/>
</dbReference>
<keyword evidence="2" id="KW-0238">DNA-binding</keyword>
<dbReference type="Gene3D" id="1.10.260.40">
    <property type="entry name" value="lambda repressor-like DNA-binding domains"/>
    <property type="match status" value="1"/>
</dbReference>
<evidence type="ECO:0000313" key="7">
    <source>
        <dbReference type="Proteomes" id="UP000186040"/>
    </source>
</evidence>
<evidence type="ECO:0000259" key="4">
    <source>
        <dbReference type="PROSITE" id="PS50932"/>
    </source>
</evidence>
<dbReference type="PROSITE" id="PS50943">
    <property type="entry name" value="HTH_CROC1"/>
    <property type="match status" value="1"/>
</dbReference>
<organism evidence="6 7">
    <name type="scientific">Actinokineospora bangkokensis</name>
    <dbReference type="NCBI Taxonomy" id="1193682"/>
    <lineage>
        <taxon>Bacteria</taxon>
        <taxon>Bacillati</taxon>
        <taxon>Actinomycetota</taxon>
        <taxon>Actinomycetes</taxon>
        <taxon>Pseudonocardiales</taxon>
        <taxon>Pseudonocardiaceae</taxon>
        <taxon>Actinokineospora</taxon>
    </lineage>
</organism>
<dbReference type="Pfam" id="PF00356">
    <property type="entry name" value="LacI"/>
    <property type="match status" value="1"/>
</dbReference>
<dbReference type="STRING" id="1193682.BJP25_18215"/>
<dbReference type="InterPro" id="IPR028082">
    <property type="entry name" value="Peripla_BP_I"/>
</dbReference>
<dbReference type="SUPFAM" id="SSF47413">
    <property type="entry name" value="lambda repressor-like DNA-binding domains"/>
    <property type="match status" value="1"/>
</dbReference>
<evidence type="ECO:0000256" key="1">
    <source>
        <dbReference type="ARBA" id="ARBA00023015"/>
    </source>
</evidence>
<dbReference type="OrthoDB" id="4268837at2"/>
<keyword evidence="7" id="KW-1185">Reference proteome</keyword>
<name>A0A1Q9LLK8_9PSEU</name>
<feature type="domain" description="HTH lacI-type" evidence="4">
    <location>
        <begin position="6"/>
        <end position="60"/>
    </location>
</feature>
<feature type="domain" description="HTH cro/C1-type" evidence="5">
    <location>
        <begin position="7"/>
        <end position="33"/>
    </location>
</feature>
<dbReference type="PANTHER" id="PTHR30146:SF109">
    <property type="entry name" value="HTH-TYPE TRANSCRIPTIONAL REGULATOR GALS"/>
    <property type="match status" value="1"/>
</dbReference>
<comment type="caution">
    <text evidence="6">The sequence shown here is derived from an EMBL/GenBank/DDBJ whole genome shotgun (WGS) entry which is preliminary data.</text>
</comment>
<dbReference type="PRINTS" id="PR00036">
    <property type="entry name" value="HTHLACI"/>
</dbReference>
<dbReference type="AlphaFoldDB" id="A0A1Q9LLK8"/>
<dbReference type="PROSITE" id="PS50932">
    <property type="entry name" value="HTH_LACI_2"/>
    <property type="match status" value="1"/>
</dbReference>
<keyword evidence="3" id="KW-0804">Transcription</keyword>
<dbReference type="PANTHER" id="PTHR30146">
    <property type="entry name" value="LACI-RELATED TRANSCRIPTIONAL REPRESSOR"/>
    <property type="match status" value="1"/>
</dbReference>
<gene>
    <name evidence="6" type="ORF">BJP25_18215</name>
</gene>
<dbReference type="Proteomes" id="UP000186040">
    <property type="component" value="Unassembled WGS sequence"/>
</dbReference>
<dbReference type="CDD" id="cd01392">
    <property type="entry name" value="HTH_LacI"/>
    <property type="match status" value="1"/>
</dbReference>
<dbReference type="EMBL" id="MKQR01000013">
    <property type="protein sequence ID" value="OLR92910.1"/>
    <property type="molecule type" value="Genomic_DNA"/>
</dbReference>
<dbReference type="GO" id="GO:0003700">
    <property type="term" value="F:DNA-binding transcription factor activity"/>
    <property type="evidence" value="ECO:0007669"/>
    <property type="project" value="TreeGrafter"/>
</dbReference>
<sequence>MARRAVTLEEVAKAAGVSRATVSRVVNGVASVDRSLREQVEAAISTTGYVPNRAARSLVTRRADAVGLLLPEDDDTFDDPHFARVIRGLMPVLNPLGIHLVLTGAHPGYQHRAVEDIRHNRLDGLVVLHTHDDDPFPGALARDHVPAVLGGRPPLGARITHVDVDHEAGAALAVEALVAAGSTRLATITGPLRSPAGRERLAGFQAAAARHGLPEPLVAEGDFTHVGGARAAEDLAGRHFDGLFVASDLMAVGALTVLRKHGRRVPHDVRVVGFDDSAAASSADPQLTTVRQPVEDMGSTMARLLVSLINDPEREVVSVVFAPELVTRQSCFPAPRP</sequence>
<dbReference type="PROSITE" id="PS00356">
    <property type="entry name" value="HTH_LACI_1"/>
    <property type="match status" value="1"/>
</dbReference>
<evidence type="ECO:0000259" key="5">
    <source>
        <dbReference type="PROSITE" id="PS50943"/>
    </source>
</evidence>
<dbReference type="InterPro" id="IPR046335">
    <property type="entry name" value="LacI/GalR-like_sensor"/>
</dbReference>
<keyword evidence="1" id="KW-0805">Transcription regulation</keyword>
<dbReference type="InterPro" id="IPR001387">
    <property type="entry name" value="Cro/C1-type_HTH"/>
</dbReference>
<proteinExistence type="predicted"/>
<dbReference type="RefSeq" id="WP_075975175.1">
    <property type="nucleotide sequence ID" value="NZ_MKQR01000013.1"/>
</dbReference>
<dbReference type="InterPro" id="IPR010982">
    <property type="entry name" value="Lambda_DNA-bd_dom_sf"/>
</dbReference>
<dbReference type="Gene3D" id="3.40.50.2300">
    <property type="match status" value="2"/>
</dbReference>
<reference evidence="6 7" key="1">
    <citation type="submission" date="2016-10" db="EMBL/GenBank/DDBJ databases">
        <title>The Draft Genome Sequence of Actinokineospora bangkokensis 44EHWT reveals the biosynthetic pathway of antifungal compounds Thailandins with unusual extender unit butylmalonyl-CoA.</title>
        <authorList>
            <person name="Greule A."/>
            <person name="Intra B."/>
            <person name="Flemming S."/>
            <person name="Rommel M.G."/>
            <person name="Panbangred W."/>
            <person name="Bechthold A."/>
        </authorList>
    </citation>
    <scope>NUCLEOTIDE SEQUENCE [LARGE SCALE GENOMIC DNA]</scope>
    <source>
        <strain evidence="6 7">44EHW</strain>
    </source>
</reference>
<dbReference type="Pfam" id="PF13377">
    <property type="entry name" value="Peripla_BP_3"/>
    <property type="match status" value="1"/>
</dbReference>
<dbReference type="SUPFAM" id="SSF53822">
    <property type="entry name" value="Periplasmic binding protein-like I"/>
    <property type="match status" value="1"/>
</dbReference>
<dbReference type="InterPro" id="IPR000843">
    <property type="entry name" value="HTH_LacI"/>
</dbReference>
<protein>
    <submittedName>
        <fullName evidence="6">Uncharacterized protein</fullName>
    </submittedName>
</protein>
<evidence type="ECO:0000313" key="6">
    <source>
        <dbReference type="EMBL" id="OLR92910.1"/>
    </source>
</evidence>
<evidence type="ECO:0000256" key="3">
    <source>
        <dbReference type="ARBA" id="ARBA00023163"/>
    </source>
</evidence>
<accession>A0A1Q9LLK8</accession>
<evidence type="ECO:0000256" key="2">
    <source>
        <dbReference type="ARBA" id="ARBA00023125"/>
    </source>
</evidence>